<evidence type="ECO:0000259" key="8">
    <source>
        <dbReference type="SMART" id="SM00244"/>
    </source>
</evidence>
<dbReference type="EMBL" id="JAMGBC010000001">
    <property type="protein sequence ID" value="MCL6677853.1"/>
    <property type="molecule type" value="Genomic_DNA"/>
</dbReference>
<keyword evidence="5" id="KW-1133">Transmembrane helix</keyword>
<dbReference type="InterPro" id="IPR018080">
    <property type="entry name" value="Band_7/stomatin-like_CS"/>
</dbReference>
<dbReference type="CDD" id="cd08829">
    <property type="entry name" value="SPFH_paraslipin"/>
    <property type="match status" value="1"/>
</dbReference>
<dbReference type="PANTHER" id="PTHR43327:SF10">
    <property type="entry name" value="STOMATIN-LIKE PROTEIN 2, MITOCHONDRIAL"/>
    <property type="match status" value="1"/>
</dbReference>
<evidence type="ECO:0000256" key="5">
    <source>
        <dbReference type="ARBA" id="ARBA00022989"/>
    </source>
</evidence>
<dbReference type="Proteomes" id="UP001165343">
    <property type="component" value="Unassembled WGS sequence"/>
</dbReference>
<evidence type="ECO:0000256" key="1">
    <source>
        <dbReference type="ARBA" id="ARBA00004167"/>
    </source>
</evidence>
<feature type="region of interest" description="Disordered" evidence="7">
    <location>
        <begin position="303"/>
        <end position="332"/>
    </location>
</feature>
<comment type="similarity">
    <text evidence="2">Belongs to the band 7/mec-2 family.</text>
</comment>
<reference evidence="9" key="1">
    <citation type="submission" date="2022-05" db="EMBL/GenBank/DDBJ databases">
        <authorList>
            <person name="Jo J.-H."/>
            <person name="Im W.-T."/>
        </authorList>
    </citation>
    <scope>NUCLEOTIDE SEQUENCE</scope>
    <source>
        <strain evidence="9">RG327</strain>
    </source>
</reference>
<dbReference type="InterPro" id="IPR050710">
    <property type="entry name" value="Band7/mec-2_domain"/>
</dbReference>
<evidence type="ECO:0000313" key="10">
    <source>
        <dbReference type="Proteomes" id="UP001165343"/>
    </source>
</evidence>
<evidence type="ECO:0000256" key="4">
    <source>
        <dbReference type="ARBA" id="ARBA00022692"/>
    </source>
</evidence>
<feature type="domain" description="Band 7" evidence="8">
    <location>
        <begin position="19"/>
        <end position="177"/>
    </location>
</feature>
<comment type="subcellular location">
    <subcellularLocation>
        <location evidence="1">Membrane</location>
        <topology evidence="1">Single-pass membrane protein</topology>
    </subcellularLocation>
</comment>
<keyword evidence="10" id="KW-1185">Reference proteome</keyword>
<dbReference type="SMART" id="SM00244">
    <property type="entry name" value="PHB"/>
    <property type="match status" value="1"/>
</dbReference>
<keyword evidence="6" id="KW-0472">Membrane</keyword>
<keyword evidence="4" id="KW-0812">Transmembrane</keyword>
<organism evidence="9 10">
    <name type="scientific">Sphingomonas anseongensis</name>
    <dbReference type="NCBI Taxonomy" id="2908207"/>
    <lineage>
        <taxon>Bacteria</taxon>
        <taxon>Pseudomonadati</taxon>
        <taxon>Pseudomonadota</taxon>
        <taxon>Alphaproteobacteria</taxon>
        <taxon>Sphingomonadales</taxon>
        <taxon>Sphingomonadaceae</taxon>
        <taxon>Sphingomonas</taxon>
    </lineage>
</organism>
<dbReference type="SUPFAM" id="SSF117892">
    <property type="entry name" value="Band 7/SPFH domain"/>
    <property type="match status" value="1"/>
</dbReference>
<dbReference type="InterPro" id="IPR001972">
    <property type="entry name" value="Stomatin_HflK_fam"/>
</dbReference>
<dbReference type="Pfam" id="PF01145">
    <property type="entry name" value="Band_7"/>
    <property type="match status" value="1"/>
</dbReference>
<evidence type="ECO:0000256" key="6">
    <source>
        <dbReference type="ARBA" id="ARBA00023136"/>
    </source>
</evidence>
<accession>A0ABT0RC67</accession>
<dbReference type="RefSeq" id="WP_249866840.1">
    <property type="nucleotide sequence ID" value="NZ_JAMGBC010000001.1"/>
</dbReference>
<comment type="caution">
    <text evidence="9">The sequence shown here is derived from an EMBL/GenBank/DDBJ whole genome shotgun (WGS) entry which is preliminary data.</text>
</comment>
<dbReference type="InterPro" id="IPR001107">
    <property type="entry name" value="Band_7"/>
</dbReference>
<name>A0ABT0RC67_9SPHN</name>
<dbReference type="PANTHER" id="PTHR43327">
    <property type="entry name" value="STOMATIN-LIKE PROTEIN 2, MITOCHONDRIAL"/>
    <property type="match status" value="1"/>
</dbReference>
<dbReference type="InterPro" id="IPR036013">
    <property type="entry name" value="Band_7/SPFH_dom_sf"/>
</dbReference>
<protein>
    <recommendedName>
        <fullName evidence="3">Protein QmcA</fullName>
    </recommendedName>
</protein>
<evidence type="ECO:0000256" key="7">
    <source>
        <dbReference type="SAM" id="MobiDB-lite"/>
    </source>
</evidence>
<evidence type="ECO:0000256" key="2">
    <source>
        <dbReference type="ARBA" id="ARBA00008164"/>
    </source>
</evidence>
<proteinExistence type="inferred from homology"/>
<dbReference type="Gene3D" id="3.30.479.30">
    <property type="entry name" value="Band 7 domain"/>
    <property type="match status" value="1"/>
</dbReference>
<dbReference type="PRINTS" id="PR00721">
    <property type="entry name" value="STOMATIN"/>
</dbReference>
<evidence type="ECO:0000313" key="9">
    <source>
        <dbReference type="EMBL" id="MCL6677853.1"/>
    </source>
</evidence>
<gene>
    <name evidence="9" type="ORF">LZ519_00745</name>
</gene>
<evidence type="ECO:0000256" key="3">
    <source>
        <dbReference type="ARBA" id="ARBA00017055"/>
    </source>
</evidence>
<dbReference type="PROSITE" id="PS01270">
    <property type="entry name" value="BAND_7"/>
    <property type="match status" value="1"/>
</dbReference>
<sequence>MLTTFMAAIAVLALLFVMMSVKIVHQGYRYTIEHFGRFTRIAEPGFNFVPPFFYRVGRRINVMEQVVDIPGQEIITKDNAMVAVDGVVFFQVLDAAKAAYEVSDLYTAIMALSTTNLRTVMGSMDLDETLSKRDEINARLLVVVDEATEAWGVKITRVELKDIRPPADIVNAMTRQMKAEREKRAVILEAEGSRQSEILRAEGQKQAQILEAEGNRERVFREAEARERAAEAEAAATKVVSDAIEGGSGQAINYFVAQKYVEALGKFATSPNAKTILFPLEATQLMGTLGGIGELAKEVFGEGRSTPAAAPKPSQKSGKAPPAIPGVPRVEG</sequence>